<keyword evidence="5" id="KW-1185">Reference proteome</keyword>
<organism evidence="4 5">
    <name type="scientific">Novosphingobium humi</name>
    <dbReference type="NCBI Taxonomy" id="2282397"/>
    <lineage>
        <taxon>Bacteria</taxon>
        <taxon>Pseudomonadati</taxon>
        <taxon>Pseudomonadota</taxon>
        <taxon>Alphaproteobacteria</taxon>
        <taxon>Sphingomonadales</taxon>
        <taxon>Sphingomonadaceae</taxon>
        <taxon>Novosphingobium</taxon>
    </lineage>
</organism>
<evidence type="ECO:0000256" key="1">
    <source>
        <dbReference type="ARBA" id="ARBA00023125"/>
    </source>
</evidence>
<dbReference type="InterPro" id="IPR001647">
    <property type="entry name" value="HTH_TetR"/>
</dbReference>
<dbReference type="Pfam" id="PF00440">
    <property type="entry name" value="TetR_N"/>
    <property type="match status" value="1"/>
</dbReference>
<accession>A0ABY7TSX1</accession>
<reference evidence="4 5" key="1">
    <citation type="submission" date="2023-02" db="EMBL/GenBank/DDBJ databases">
        <title>Genome sequence of Novosphingobium humi KACC 19094.</title>
        <authorList>
            <person name="Kim S."/>
            <person name="Heo J."/>
            <person name="Kwon S.-W."/>
        </authorList>
    </citation>
    <scope>NUCLEOTIDE SEQUENCE [LARGE SCALE GENOMIC DNA]</scope>
    <source>
        <strain evidence="4 5">KACC 19094</strain>
    </source>
</reference>
<dbReference type="InterPro" id="IPR050109">
    <property type="entry name" value="HTH-type_TetR-like_transc_reg"/>
</dbReference>
<dbReference type="PANTHER" id="PTHR30055:SF223">
    <property type="entry name" value="HTH-TYPE TRANSCRIPTIONAL REGULATOR UIDR"/>
    <property type="match status" value="1"/>
</dbReference>
<sequence>MSESRQTLEQRRNRNYEETHRQLVERAVGLIGRDGVGSLTVATLARDARMNRSTVYYHFDSREALLSAAKAWFGAKLSEMMVAPGDSQTWLEKAVQFSLGNPELMHEWVMDLVNHTPIQNNFPRWDQLVELASRSPQVARQEDGKGGPTASGALDAELWATVLLASVVMAPRLFRVAVRPDQEIELVSRHYAQLLRRMLQSPQRNAR</sequence>
<dbReference type="EMBL" id="CP117417">
    <property type="protein sequence ID" value="WCT76071.1"/>
    <property type="molecule type" value="Genomic_DNA"/>
</dbReference>
<evidence type="ECO:0000256" key="2">
    <source>
        <dbReference type="PROSITE-ProRule" id="PRU00335"/>
    </source>
</evidence>
<evidence type="ECO:0000313" key="5">
    <source>
        <dbReference type="Proteomes" id="UP001218231"/>
    </source>
</evidence>
<dbReference type="Gene3D" id="1.10.357.10">
    <property type="entry name" value="Tetracycline Repressor, domain 2"/>
    <property type="match status" value="1"/>
</dbReference>
<name>A0ABY7TSX1_9SPHN</name>
<dbReference type="RefSeq" id="WP_273616527.1">
    <property type="nucleotide sequence ID" value="NZ_CP103868.1"/>
</dbReference>
<feature type="DNA-binding region" description="H-T-H motif" evidence="2">
    <location>
        <begin position="40"/>
        <end position="59"/>
    </location>
</feature>
<dbReference type="SUPFAM" id="SSF46689">
    <property type="entry name" value="Homeodomain-like"/>
    <property type="match status" value="1"/>
</dbReference>
<dbReference type="PANTHER" id="PTHR30055">
    <property type="entry name" value="HTH-TYPE TRANSCRIPTIONAL REGULATOR RUTR"/>
    <property type="match status" value="1"/>
</dbReference>
<dbReference type="Proteomes" id="UP001218231">
    <property type="component" value="Chromosome"/>
</dbReference>
<dbReference type="InterPro" id="IPR009057">
    <property type="entry name" value="Homeodomain-like_sf"/>
</dbReference>
<protein>
    <submittedName>
        <fullName evidence="4">TetR/AcrR family transcriptional regulator</fullName>
    </submittedName>
</protein>
<evidence type="ECO:0000259" key="3">
    <source>
        <dbReference type="PROSITE" id="PS50977"/>
    </source>
</evidence>
<evidence type="ECO:0000313" key="4">
    <source>
        <dbReference type="EMBL" id="WCT76071.1"/>
    </source>
</evidence>
<feature type="domain" description="HTH tetR-type" evidence="3">
    <location>
        <begin position="17"/>
        <end position="77"/>
    </location>
</feature>
<keyword evidence="1 2" id="KW-0238">DNA-binding</keyword>
<gene>
    <name evidence="4" type="ORF">PQ457_08910</name>
</gene>
<dbReference type="PRINTS" id="PR00455">
    <property type="entry name" value="HTHTETR"/>
</dbReference>
<dbReference type="PROSITE" id="PS50977">
    <property type="entry name" value="HTH_TETR_2"/>
    <property type="match status" value="1"/>
</dbReference>
<proteinExistence type="predicted"/>